<dbReference type="InterPro" id="IPR001279">
    <property type="entry name" value="Metallo-B-lactamas"/>
</dbReference>
<dbReference type="InterPro" id="IPR036866">
    <property type="entry name" value="RibonucZ/Hydroxyglut_hydro"/>
</dbReference>
<dbReference type="OrthoDB" id="9773738at2"/>
<dbReference type="CDD" id="cd07720">
    <property type="entry name" value="OPHC2-like_MBL-fold"/>
    <property type="match status" value="1"/>
</dbReference>
<dbReference type="Proteomes" id="UP000199110">
    <property type="component" value="Unassembled WGS sequence"/>
</dbReference>
<dbReference type="AlphaFoldDB" id="A0A1I3TV42"/>
<dbReference type="SMART" id="SM00849">
    <property type="entry name" value="Lactamase_B"/>
    <property type="match status" value="1"/>
</dbReference>
<evidence type="ECO:0000313" key="6">
    <source>
        <dbReference type="EMBL" id="SFJ74655.1"/>
    </source>
</evidence>
<dbReference type="Pfam" id="PF00753">
    <property type="entry name" value="Lactamase_B"/>
    <property type="match status" value="1"/>
</dbReference>
<dbReference type="InterPro" id="IPR051013">
    <property type="entry name" value="MBL_superfamily_lactonases"/>
</dbReference>
<reference evidence="6 7" key="1">
    <citation type="submission" date="2016-10" db="EMBL/GenBank/DDBJ databases">
        <authorList>
            <person name="de Groot N.N."/>
        </authorList>
    </citation>
    <scope>NUCLEOTIDE SEQUENCE [LARGE SCALE GENOMIC DNA]</scope>
    <source>
        <strain evidence="6 7">DSM 19073</strain>
    </source>
</reference>
<protein>
    <submittedName>
        <fullName evidence="6">Glyoxylase, beta-lactamase superfamily II</fullName>
    </submittedName>
</protein>
<keyword evidence="4" id="KW-0862">Zinc</keyword>
<dbReference type="PANTHER" id="PTHR42978">
    <property type="entry name" value="QUORUM-QUENCHING LACTONASE YTNP-RELATED-RELATED"/>
    <property type="match status" value="1"/>
</dbReference>
<proteinExistence type="inferred from homology"/>
<organism evidence="6 7">
    <name type="scientific">Jannaschia pohangensis</name>
    <dbReference type="NCBI Taxonomy" id="390807"/>
    <lineage>
        <taxon>Bacteria</taxon>
        <taxon>Pseudomonadati</taxon>
        <taxon>Pseudomonadota</taxon>
        <taxon>Alphaproteobacteria</taxon>
        <taxon>Rhodobacterales</taxon>
        <taxon>Roseobacteraceae</taxon>
        <taxon>Jannaschia</taxon>
    </lineage>
</organism>
<name>A0A1I3TV42_9RHOB</name>
<sequence>MTHRSLPRKTVSDLPPSQWSDDLQVCLPRQLDRRRFCIALAGGATALAMPSPLPAAITGTRNRTVGTLQVTAWSDGFFDLPLAAFIDTPAGILTHARGPVHLGATLWTIRTPTRLVLVDAGSGTALRSSYADTGLLAERMADAAFDPADVTDIVITHMHPDHIGGLMVDGNKGFPNATLHVSDIEWRYWTDPSRPSQVAEALRGPAMMIASLAATLDYDIARHGGMLDMGEGVTVLPAPGHTPGHSIVHIASGAEQMMLMADTLICGPMQMSHPDIAYVLDTDTDLAVRTRRRMFDWLATDRIPFGATHMNSLAPGILRRDGAGYAFAPV</sequence>
<dbReference type="GO" id="GO:0016787">
    <property type="term" value="F:hydrolase activity"/>
    <property type="evidence" value="ECO:0007669"/>
    <property type="project" value="UniProtKB-KW"/>
</dbReference>
<evidence type="ECO:0000256" key="1">
    <source>
        <dbReference type="ARBA" id="ARBA00007749"/>
    </source>
</evidence>
<evidence type="ECO:0000259" key="5">
    <source>
        <dbReference type="SMART" id="SM00849"/>
    </source>
</evidence>
<dbReference type="GO" id="GO:0046872">
    <property type="term" value="F:metal ion binding"/>
    <property type="evidence" value="ECO:0007669"/>
    <property type="project" value="UniProtKB-KW"/>
</dbReference>
<dbReference type="STRING" id="390807.SAMN04488095_3544"/>
<gene>
    <name evidence="6" type="ORF">SAMN04488095_3544</name>
</gene>
<dbReference type="Gene3D" id="3.60.15.10">
    <property type="entry name" value="Ribonuclease Z/Hydroxyacylglutathione hydrolase-like"/>
    <property type="match status" value="1"/>
</dbReference>
<dbReference type="PROSITE" id="PS51318">
    <property type="entry name" value="TAT"/>
    <property type="match status" value="1"/>
</dbReference>
<feature type="domain" description="Metallo-beta-lactamase" evidence="5">
    <location>
        <begin position="103"/>
        <end position="309"/>
    </location>
</feature>
<dbReference type="EMBL" id="FORA01000006">
    <property type="protein sequence ID" value="SFJ74655.1"/>
    <property type="molecule type" value="Genomic_DNA"/>
</dbReference>
<keyword evidence="3" id="KW-0378">Hydrolase</keyword>
<accession>A0A1I3TV42</accession>
<dbReference type="SUPFAM" id="SSF56281">
    <property type="entry name" value="Metallo-hydrolase/oxidoreductase"/>
    <property type="match status" value="1"/>
</dbReference>
<evidence type="ECO:0000313" key="7">
    <source>
        <dbReference type="Proteomes" id="UP000199110"/>
    </source>
</evidence>
<keyword evidence="2" id="KW-0479">Metal-binding</keyword>
<comment type="similarity">
    <text evidence="1">Belongs to the metallo-beta-lactamase superfamily.</text>
</comment>
<dbReference type="InterPro" id="IPR006311">
    <property type="entry name" value="TAT_signal"/>
</dbReference>
<evidence type="ECO:0000256" key="4">
    <source>
        <dbReference type="ARBA" id="ARBA00022833"/>
    </source>
</evidence>
<evidence type="ECO:0000256" key="2">
    <source>
        <dbReference type="ARBA" id="ARBA00022723"/>
    </source>
</evidence>
<keyword evidence="7" id="KW-1185">Reference proteome</keyword>
<evidence type="ECO:0000256" key="3">
    <source>
        <dbReference type="ARBA" id="ARBA00022801"/>
    </source>
</evidence>